<organism evidence="1">
    <name type="scientific">Panicum hallii</name>
    <dbReference type="NCBI Taxonomy" id="206008"/>
    <lineage>
        <taxon>Eukaryota</taxon>
        <taxon>Viridiplantae</taxon>
        <taxon>Streptophyta</taxon>
        <taxon>Embryophyta</taxon>
        <taxon>Tracheophyta</taxon>
        <taxon>Spermatophyta</taxon>
        <taxon>Magnoliopsida</taxon>
        <taxon>Liliopsida</taxon>
        <taxon>Poales</taxon>
        <taxon>Poaceae</taxon>
        <taxon>PACMAD clade</taxon>
        <taxon>Panicoideae</taxon>
        <taxon>Panicodae</taxon>
        <taxon>Paniceae</taxon>
        <taxon>Panicinae</taxon>
        <taxon>Panicum</taxon>
        <taxon>Panicum sect. Panicum</taxon>
    </lineage>
</organism>
<proteinExistence type="predicted"/>
<evidence type="ECO:0000313" key="1">
    <source>
        <dbReference type="EMBL" id="PAN33165.2"/>
    </source>
</evidence>
<dbReference type="EMBL" id="CM008051">
    <property type="protein sequence ID" value="PAN33165.2"/>
    <property type="molecule type" value="Genomic_DNA"/>
</dbReference>
<accession>A0A2S3HZD2</accession>
<dbReference type="AlphaFoldDB" id="A0A2S3HZD2"/>
<protein>
    <submittedName>
        <fullName evidence="1">Uncharacterized protein</fullName>
    </submittedName>
</protein>
<dbReference type="Gramene" id="PAN33165">
    <property type="protein sequence ID" value="PAN33165"/>
    <property type="gene ID" value="PAHAL_6G000400"/>
</dbReference>
<sequence>MIYLAMESLSAPHNVPAVLYIYFKIDAYVSELFTGCRTMRQNFVIDSLACDANCYRKLLPADVKDCLSCIIGRHIN</sequence>
<reference evidence="1" key="1">
    <citation type="submission" date="2018-04" db="EMBL/GenBank/DDBJ databases">
        <title>WGS assembly of Panicum hallii.</title>
        <authorList>
            <person name="Lovell J."/>
            <person name="Jenkins J."/>
            <person name="Lowry D."/>
            <person name="Mamidi S."/>
            <person name="Sreedasyam A."/>
            <person name="Weng X."/>
            <person name="Barry K."/>
            <person name="Bonette J."/>
            <person name="Campitelli B."/>
            <person name="Daum C."/>
            <person name="Gordon S."/>
            <person name="Gould B."/>
            <person name="Lipzen A."/>
            <person name="Macqueen A."/>
            <person name="Palacio-Mejia J."/>
            <person name="Plott C."/>
            <person name="Shakirov E."/>
            <person name="Shu S."/>
            <person name="Yoshinaga Y."/>
            <person name="Zane M."/>
            <person name="Rokhsar D."/>
            <person name="Grimwood J."/>
            <person name="Schmutz J."/>
            <person name="Juenger T."/>
        </authorList>
    </citation>
    <scope>NUCLEOTIDE SEQUENCE [LARGE SCALE GENOMIC DNA]</scope>
    <source>
        <strain evidence="1">FIL2</strain>
    </source>
</reference>
<dbReference type="Proteomes" id="UP000243499">
    <property type="component" value="Chromosome 6"/>
</dbReference>
<name>A0A2S3HZD2_9POAL</name>
<gene>
    <name evidence="1" type="ORF">PAHAL_6G000400</name>
</gene>